<gene>
    <name evidence="1" type="ORF">IAG44_37835</name>
</gene>
<organism evidence="1 2">
    <name type="scientific">Streptomyces roseirectus</name>
    <dbReference type="NCBI Taxonomy" id="2768066"/>
    <lineage>
        <taxon>Bacteria</taxon>
        <taxon>Bacillati</taxon>
        <taxon>Actinomycetota</taxon>
        <taxon>Actinomycetes</taxon>
        <taxon>Kitasatosporales</taxon>
        <taxon>Streptomycetaceae</taxon>
        <taxon>Streptomyces</taxon>
    </lineage>
</organism>
<keyword evidence="2" id="KW-1185">Reference proteome</keyword>
<evidence type="ECO:0000313" key="1">
    <source>
        <dbReference type="EMBL" id="QNP74648.1"/>
    </source>
</evidence>
<dbReference type="InterPro" id="IPR028037">
    <property type="entry name" value="Antitoxin_Rv0909/MT0933"/>
</dbReference>
<evidence type="ECO:0000313" key="2">
    <source>
        <dbReference type="Proteomes" id="UP000516052"/>
    </source>
</evidence>
<accession>A0A7H0IPD2</accession>
<dbReference type="EMBL" id="CP060828">
    <property type="protein sequence ID" value="QNP74648.1"/>
    <property type="molecule type" value="Genomic_DNA"/>
</dbReference>
<dbReference type="AlphaFoldDB" id="A0A7H0IPD2"/>
<dbReference type="Proteomes" id="UP000516052">
    <property type="component" value="Chromosome"/>
</dbReference>
<sequence>MKGSVLQDCRGVQVFEGLKNLKELKEKVEGLAGEHGDKISAGLEKAGEFIDERTGGKHGDKIDTAVDKAQDYLGKLGEKKS</sequence>
<protein>
    <submittedName>
        <fullName evidence="1">Antitoxin</fullName>
    </submittedName>
</protein>
<dbReference type="Pfam" id="PF14013">
    <property type="entry name" value="MT0933_antitox"/>
    <property type="match status" value="1"/>
</dbReference>
<proteinExistence type="predicted"/>
<name>A0A7H0IPD2_9ACTN</name>
<dbReference type="KEGG" id="sroi:IAG44_37835"/>
<reference evidence="1 2" key="1">
    <citation type="submission" date="2020-08" db="EMBL/GenBank/DDBJ databases">
        <title>A novel species.</title>
        <authorList>
            <person name="Gao J."/>
        </authorList>
    </citation>
    <scope>NUCLEOTIDE SEQUENCE [LARGE SCALE GENOMIC DNA]</scope>
    <source>
        <strain evidence="1 2">CRXT-G-22</strain>
    </source>
</reference>